<evidence type="ECO:0000256" key="2">
    <source>
        <dbReference type="SAM" id="Phobius"/>
    </source>
</evidence>
<feature type="compositionally biased region" description="Polar residues" evidence="1">
    <location>
        <begin position="137"/>
        <end position="146"/>
    </location>
</feature>
<dbReference type="Proteomes" id="UP000198727">
    <property type="component" value="Unassembled WGS sequence"/>
</dbReference>
<proteinExistence type="predicted"/>
<evidence type="ECO:0000256" key="1">
    <source>
        <dbReference type="SAM" id="MobiDB-lite"/>
    </source>
</evidence>
<sequence>MSTHQAAVLLFDLALIMALAVAGRGGWPCGVAVALVLPRQHPRDQPVGFVLFVGVALAVAAFPALPATSSRRTGRGEWRGRAGGQRSRPRSRMSKPRRNSSSGGMVLARAAVSARSGNSSGGSAASAAVPGPDSAPKCSTCSAPNT</sequence>
<keyword evidence="2" id="KW-1133">Transmembrane helix</keyword>
<feature type="compositionally biased region" description="Basic residues" evidence="1">
    <location>
        <begin position="87"/>
        <end position="98"/>
    </location>
</feature>
<dbReference type="EMBL" id="FOWW01000004">
    <property type="protein sequence ID" value="SFQ04537.1"/>
    <property type="molecule type" value="Genomic_DNA"/>
</dbReference>
<name>A0A1I5VB20_9PSEU</name>
<reference evidence="4" key="1">
    <citation type="submission" date="2016-10" db="EMBL/GenBank/DDBJ databases">
        <authorList>
            <person name="Varghese N."/>
            <person name="Submissions S."/>
        </authorList>
    </citation>
    <scope>NUCLEOTIDE SEQUENCE [LARGE SCALE GENOMIC DNA]</scope>
    <source>
        <strain evidence="4">CGMCC 4.5579</strain>
    </source>
</reference>
<keyword evidence="2" id="KW-0812">Transmembrane</keyword>
<dbReference type="AlphaFoldDB" id="A0A1I5VB20"/>
<evidence type="ECO:0000313" key="3">
    <source>
        <dbReference type="EMBL" id="SFQ04537.1"/>
    </source>
</evidence>
<organism evidence="3 4">
    <name type="scientific">Amycolatopsis arida</name>
    <dbReference type="NCBI Taxonomy" id="587909"/>
    <lineage>
        <taxon>Bacteria</taxon>
        <taxon>Bacillati</taxon>
        <taxon>Actinomycetota</taxon>
        <taxon>Actinomycetes</taxon>
        <taxon>Pseudonocardiales</taxon>
        <taxon>Pseudonocardiaceae</taxon>
        <taxon>Amycolatopsis</taxon>
    </lineage>
</organism>
<feature type="region of interest" description="Disordered" evidence="1">
    <location>
        <begin position="68"/>
        <end position="146"/>
    </location>
</feature>
<feature type="transmembrane region" description="Helical" evidence="2">
    <location>
        <begin position="46"/>
        <end position="65"/>
    </location>
</feature>
<protein>
    <submittedName>
        <fullName evidence="3">Uncharacterized protein</fullName>
    </submittedName>
</protein>
<feature type="compositionally biased region" description="Low complexity" evidence="1">
    <location>
        <begin position="108"/>
        <end position="135"/>
    </location>
</feature>
<keyword evidence="4" id="KW-1185">Reference proteome</keyword>
<accession>A0A1I5VB20</accession>
<keyword evidence="2" id="KW-0472">Membrane</keyword>
<gene>
    <name evidence="3" type="ORF">SAMN05421810_104293</name>
</gene>
<evidence type="ECO:0000313" key="4">
    <source>
        <dbReference type="Proteomes" id="UP000198727"/>
    </source>
</evidence>